<dbReference type="GO" id="GO:0140359">
    <property type="term" value="F:ABC-type transporter activity"/>
    <property type="evidence" value="ECO:0007669"/>
    <property type="project" value="InterPro"/>
</dbReference>
<feature type="domain" description="ABC transmembrane type-1" evidence="12">
    <location>
        <begin position="20"/>
        <end position="302"/>
    </location>
</feature>
<dbReference type="KEGG" id="rub:GBA63_18045"/>
<keyword evidence="5" id="KW-0547">Nucleotide-binding</keyword>
<evidence type="ECO:0000256" key="8">
    <source>
        <dbReference type="ARBA" id="ARBA00023136"/>
    </source>
</evidence>
<dbReference type="Pfam" id="PF00664">
    <property type="entry name" value="ABC_membrane"/>
    <property type="match status" value="1"/>
</dbReference>
<keyword evidence="2" id="KW-0813">Transport</keyword>
<dbReference type="InterPro" id="IPR027417">
    <property type="entry name" value="P-loop_NTPase"/>
</dbReference>
<dbReference type="GO" id="GO:0016887">
    <property type="term" value="F:ATP hydrolysis activity"/>
    <property type="evidence" value="ECO:0007669"/>
    <property type="project" value="InterPro"/>
</dbReference>
<dbReference type="GO" id="GO:0034040">
    <property type="term" value="F:ATPase-coupled lipid transmembrane transporter activity"/>
    <property type="evidence" value="ECO:0007669"/>
    <property type="project" value="TreeGrafter"/>
</dbReference>
<dbReference type="PROSITE" id="PS00211">
    <property type="entry name" value="ABC_TRANSPORTER_1"/>
    <property type="match status" value="1"/>
</dbReference>
<reference evidence="13 14" key="1">
    <citation type="submission" date="2019-10" db="EMBL/GenBank/DDBJ databases">
        <title>Rubrobacter sp nov SCSIO 52090 isolated from a deep-sea sediment in the South China Sea.</title>
        <authorList>
            <person name="Chen R.W."/>
        </authorList>
    </citation>
    <scope>NUCLEOTIDE SEQUENCE [LARGE SCALE GENOMIC DNA]</scope>
    <source>
        <strain evidence="13 14">SCSIO 52909</strain>
    </source>
</reference>
<proteinExistence type="inferred from homology"/>
<keyword evidence="3" id="KW-1003">Cell membrane</keyword>
<dbReference type="InterPro" id="IPR014223">
    <property type="entry name" value="ABC_CydC/D"/>
</dbReference>
<sequence>MRTFGRLLGFLRPYLPRVGLAVLLGVATVASNVGLLAVAAYVISAAAIVPLLGYLVLPSYFVRLLGISRAGARYAERMVSHDLTFRLLSNVRTRFYERLEPLAPARLLRHRSGDLLSRVIKDVEELENLYLRISSPIAVAALVTLFTSLIFYAFDPTLALVALAFLVATGVGVPLLVARLARGLGRRQLEIRAELNAKIVDGVRGVQDLLAFGREGDERREVAELDRRLGRVQKKMAFITGLQDSLSDLMMNLAVISVLALAVPLVSAGEIRGVYLAFLALVMLGSFEAVQPLGRAFQFLGRSVNAGERLFEIVDARPEVTDSANPAPLPTNHALRFDDVTFRYEPGGSPVLKDVSLALEPGRRVAVVGPSGAGKSTLADLALRFWDPTSGRVTLGGRDLRDLAQQDLRALVGVVSQDTHVFTDTLRGNLLVAKPQATDKDLHGALARARLSDLVEHLPNGLDTPLGEQGLRLSGGERQRLSIARALLKDAPILVLDEPTANLDPETEVGVLDATYDLMRERATLVITHRLVRMEEMDEILVLDGGRIVERGTHEELLNCHGLYQEMFDVQRGVLLGP</sequence>
<dbReference type="GO" id="GO:0005524">
    <property type="term" value="F:ATP binding"/>
    <property type="evidence" value="ECO:0007669"/>
    <property type="project" value="UniProtKB-KW"/>
</dbReference>
<name>A0A6G8QD18_9ACTN</name>
<evidence type="ECO:0000256" key="10">
    <source>
        <dbReference type="SAM" id="Phobius"/>
    </source>
</evidence>
<dbReference type="GO" id="GO:0034775">
    <property type="term" value="P:glutathione transmembrane transport"/>
    <property type="evidence" value="ECO:0007669"/>
    <property type="project" value="InterPro"/>
</dbReference>
<keyword evidence="8 10" id="KW-0472">Membrane</keyword>
<dbReference type="SUPFAM" id="SSF52540">
    <property type="entry name" value="P-loop containing nucleoside triphosphate hydrolases"/>
    <property type="match status" value="1"/>
</dbReference>
<protein>
    <submittedName>
        <fullName evidence="13">Thiol reductant ABC exporter subunit CydC</fullName>
    </submittedName>
</protein>
<evidence type="ECO:0000313" key="14">
    <source>
        <dbReference type="Proteomes" id="UP000501452"/>
    </source>
</evidence>
<dbReference type="PANTHER" id="PTHR24221">
    <property type="entry name" value="ATP-BINDING CASSETTE SUB-FAMILY B"/>
    <property type="match status" value="1"/>
</dbReference>
<keyword evidence="14" id="KW-1185">Reference proteome</keyword>
<keyword evidence="6" id="KW-0067">ATP-binding</keyword>
<feature type="transmembrane region" description="Helical" evidence="10">
    <location>
        <begin position="48"/>
        <end position="68"/>
    </location>
</feature>
<feature type="transmembrane region" description="Helical" evidence="10">
    <location>
        <begin position="20"/>
        <end position="42"/>
    </location>
</feature>
<organism evidence="13 14">
    <name type="scientific">Rubrobacter tropicus</name>
    <dbReference type="NCBI Taxonomy" id="2653851"/>
    <lineage>
        <taxon>Bacteria</taxon>
        <taxon>Bacillati</taxon>
        <taxon>Actinomycetota</taxon>
        <taxon>Rubrobacteria</taxon>
        <taxon>Rubrobacterales</taxon>
        <taxon>Rubrobacteraceae</taxon>
        <taxon>Rubrobacter</taxon>
    </lineage>
</organism>
<feature type="transmembrane region" description="Helical" evidence="10">
    <location>
        <begin position="129"/>
        <end position="152"/>
    </location>
</feature>
<feature type="transmembrane region" description="Helical" evidence="10">
    <location>
        <begin position="158"/>
        <end position="178"/>
    </location>
</feature>
<evidence type="ECO:0000256" key="4">
    <source>
        <dbReference type="ARBA" id="ARBA00022692"/>
    </source>
</evidence>
<evidence type="ECO:0000256" key="6">
    <source>
        <dbReference type="ARBA" id="ARBA00022840"/>
    </source>
</evidence>
<dbReference type="Proteomes" id="UP000501452">
    <property type="component" value="Chromosome"/>
</dbReference>
<dbReference type="CDD" id="cd18585">
    <property type="entry name" value="ABC_6TM_CydC"/>
    <property type="match status" value="1"/>
</dbReference>
<evidence type="ECO:0000259" key="11">
    <source>
        <dbReference type="PROSITE" id="PS50893"/>
    </source>
</evidence>
<evidence type="ECO:0000256" key="9">
    <source>
        <dbReference type="ARBA" id="ARBA00023455"/>
    </source>
</evidence>
<feature type="domain" description="ABC transporter" evidence="11">
    <location>
        <begin position="335"/>
        <end position="570"/>
    </location>
</feature>
<evidence type="ECO:0000256" key="7">
    <source>
        <dbReference type="ARBA" id="ARBA00022989"/>
    </source>
</evidence>
<dbReference type="Pfam" id="PF00005">
    <property type="entry name" value="ABC_tran"/>
    <property type="match status" value="1"/>
</dbReference>
<keyword evidence="7 10" id="KW-1133">Transmembrane helix</keyword>
<dbReference type="PROSITE" id="PS50893">
    <property type="entry name" value="ABC_TRANSPORTER_2"/>
    <property type="match status" value="1"/>
</dbReference>
<evidence type="ECO:0000256" key="3">
    <source>
        <dbReference type="ARBA" id="ARBA00022475"/>
    </source>
</evidence>
<comment type="subcellular location">
    <subcellularLocation>
        <location evidence="1">Cell inner membrane</location>
        <topology evidence="1">Multi-pass membrane protein</topology>
    </subcellularLocation>
</comment>
<feature type="transmembrane region" description="Helical" evidence="10">
    <location>
        <begin position="249"/>
        <end position="267"/>
    </location>
</feature>
<dbReference type="InterPro" id="IPR036640">
    <property type="entry name" value="ABC1_TM_sf"/>
</dbReference>
<dbReference type="GO" id="GO:0005886">
    <property type="term" value="C:plasma membrane"/>
    <property type="evidence" value="ECO:0007669"/>
    <property type="project" value="UniProtKB-SubCell"/>
</dbReference>
<evidence type="ECO:0000256" key="1">
    <source>
        <dbReference type="ARBA" id="ARBA00004429"/>
    </source>
</evidence>
<dbReference type="GO" id="GO:0045454">
    <property type="term" value="P:cell redox homeostasis"/>
    <property type="evidence" value="ECO:0007669"/>
    <property type="project" value="InterPro"/>
</dbReference>
<keyword evidence="4 10" id="KW-0812">Transmembrane</keyword>
<dbReference type="InterPro" id="IPR039421">
    <property type="entry name" value="Type_1_exporter"/>
</dbReference>
<evidence type="ECO:0000256" key="2">
    <source>
        <dbReference type="ARBA" id="ARBA00022448"/>
    </source>
</evidence>
<dbReference type="PROSITE" id="PS50929">
    <property type="entry name" value="ABC_TM1F"/>
    <property type="match status" value="1"/>
</dbReference>
<evidence type="ECO:0000256" key="5">
    <source>
        <dbReference type="ARBA" id="ARBA00022741"/>
    </source>
</evidence>
<dbReference type="SMART" id="SM00382">
    <property type="entry name" value="AAA"/>
    <property type="match status" value="1"/>
</dbReference>
<dbReference type="InterPro" id="IPR011527">
    <property type="entry name" value="ABC1_TM_dom"/>
</dbReference>
<dbReference type="AlphaFoldDB" id="A0A6G8QD18"/>
<dbReference type="InterPro" id="IPR017871">
    <property type="entry name" value="ABC_transporter-like_CS"/>
</dbReference>
<dbReference type="RefSeq" id="WP_166178408.1">
    <property type="nucleotide sequence ID" value="NZ_CP045119.1"/>
</dbReference>
<evidence type="ECO:0000313" key="13">
    <source>
        <dbReference type="EMBL" id="QIN84332.1"/>
    </source>
</evidence>
<dbReference type="EMBL" id="CP045119">
    <property type="protein sequence ID" value="QIN84332.1"/>
    <property type="molecule type" value="Genomic_DNA"/>
</dbReference>
<dbReference type="InterPro" id="IPR003593">
    <property type="entry name" value="AAA+_ATPase"/>
</dbReference>
<accession>A0A6G8QD18</accession>
<dbReference type="SUPFAM" id="SSF90123">
    <property type="entry name" value="ABC transporter transmembrane region"/>
    <property type="match status" value="1"/>
</dbReference>
<dbReference type="Gene3D" id="3.40.50.300">
    <property type="entry name" value="P-loop containing nucleotide triphosphate hydrolases"/>
    <property type="match status" value="1"/>
</dbReference>
<comment type="similarity">
    <text evidence="9">Belongs to the ABC transporter superfamily. Siderophore-Fe(3+) uptake transporter (SIUT) (TC 3.A.1.21) family.</text>
</comment>
<dbReference type="PANTHER" id="PTHR24221:SF654">
    <property type="entry name" value="ATP-BINDING CASSETTE SUB-FAMILY B MEMBER 6"/>
    <property type="match status" value="1"/>
</dbReference>
<dbReference type="Gene3D" id="1.20.1560.10">
    <property type="entry name" value="ABC transporter type 1, transmembrane domain"/>
    <property type="match status" value="1"/>
</dbReference>
<gene>
    <name evidence="13" type="primary">cydC</name>
    <name evidence="13" type="ORF">GBA63_18045</name>
</gene>
<dbReference type="InterPro" id="IPR003439">
    <property type="entry name" value="ABC_transporter-like_ATP-bd"/>
</dbReference>
<evidence type="ECO:0000259" key="12">
    <source>
        <dbReference type="PROSITE" id="PS50929"/>
    </source>
</evidence>
<dbReference type="NCBIfam" id="TIGR02868">
    <property type="entry name" value="CydC"/>
    <property type="match status" value="1"/>
</dbReference>
<dbReference type="FunFam" id="3.40.50.300:FF:000221">
    <property type="entry name" value="Multidrug ABC transporter ATP-binding protein"/>
    <property type="match status" value="1"/>
</dbReference>